<evidence type="ECO:0008006" key="2">
    <source>
        <dbReference type="Google" id="ProtNLM"/>
    </source>
</evidence>
<sequence>MENEEINLTQKNAKEYSCSACDYKCCNKYDYSRHLATRKHSVSVNGNLLEINKTHFDCKCGKEYKSISGLWKHKNTCVQCKTDANTLETDIVTNEKLIQYLMKDNADFKNLIMELIKKDFTTNTSTNTNTTNNSINSNNTICNNNSFNLNVFLNDKCKDAMNMSEFVESIKIQMSDLENFAHMDYADGVSKILLKNLNNLETYLRPIHCSDLKRETVYIKENNCWTKEDDDKVNLKKAIKQVAFKNIKQINEWVKENPGCQDPRTKQNVKYNKIVMNSMSGTTTEEQQDNIEKIVKNVAKAVTIDKYSLN</sequence>
<dbReference type="EMBL" id="MN740120">
    <property type="protein sequence ID" value="QHT88622.1"/>
    <property type="molecule type" value="Genomic_DNA"/>
</dbReference>
<name>A0A6C0I750_9ZZZZ</name>
<reference evidence="1" key="1">
    <citation type="journal article" date="2020" name="Nature">
        <title>Giant virus diversity and host interactions through global metagenomics.</title>
        <authorList>
            <person name="Schulz F."/>
            <person name="Roux S."/>
            <person name="Paez-Espino D."/>
            <person name="Jungbluth S."/>
            <person name="Walsh D.A."/>
            <person name="Denef V.J."/>
            <person name="McMahon K.D."/>
            <person name="Konstantinidis K.T."/>
            <person name="Eloe-Fadrosh E.A."/>
            <person name="Kyrpides N.C."/>
            <person name="Woyke T."/>
        </authorList>
    </citation>
    <scope>NUCLEOTIDE SEQUENCE</scope>
    <source>
        <strain evidence="1">GVMAG-M-3300023184-51</strain>
    </source>
</reference>
<protein>
    <recommendedName>
        <fullName evidence="2">C2H2-type domain-containing protein</fullName>
    </recommendedName>
</protein>
<dbReference type="AlphaFoldDB" id="A0A6C0I750"/>
<proteinExistence type="predicted"/>
<organism evidence="1">
    <name type="scientific">viral metagenome</name>
    <dbReference type="NCBI Taxonomy" id="1070528"/>
    <lineage>
        <taxon>unclassified sequences</taxon>
        <taxon>metagenomes</taxon>
        <taxon>organismal metagenomes</taxon>
    </lineage>
</organism>
<accession>A0A6C0I750</accession>
<evidence type="ECO:0000313" key="1">
    <source>
        <dbReference type="EMBL" id="QHT88622.1"/>
    </source>
</evidence>